<dbReference type="InterPro" id="IPR001810">
    <property type="entry name" value="F-box_dom"/>
</dbReference>
<dbReference type="Gene3D" id="1.20.1280.50">
    <property type="match status" value="1"/>
</dbReference>
<accession>A0A9Q0G639</accession>
<protein>
    <recommendedName>
        <fullName evidence="1">F-box domain-containing protein</fullName>
    </recommendedName>
</protein>
<feature type="domain" description="F-box" evidence="1">
    <location>
        <begin position="8"/>
        <end position="58"/>
    </location>
</feature>
<dbReference type="PANTHER" id="PTHR31672:SF10">
    <property type="entry name" value="F-BOX DOMAIN-CONTAINING PROTEIN"/>
    <property type="match status" value="1"/>
</dbReference>
<gene>
    <name evidence="2" type="ORF">Tsubulata_009830</name>
</gene>
<evidence type="ECO:0000313" key="3">
    <source>
        <dbReference type="Proteomes" id="UP001141552"/>
    </source>
</evidence>
<dbReference type="SUPFAM" id="SSF81383">
    <property type="entry name" value="F-box domain"/>
    <property type="match status" value="1"/>
</dbReference>
<dbReference type="PANTHER" id="PTHR31672">
    <property type="entry name" value="BNACNNG10540D PROTEIN"/>
    <property type="match status" value="1"/>
</dbReference>
<dbReference type="EMBL" id="JAKUCV010002002">
    <property type="protein sequence ID" value="KAJ4844279.1"/>
    <property type="molecule type" value="Genomic_DNA"/>
</dbReference>
<reference evidence="2" key="2">
    <citation type="journal article" date="2023" name="Plants (Basel)">
        <title>Annotation of the Turnera subulata (Passifloraceae) Draft Genome Reveals the S-Locus Evolved after the Divergence of Turneroideae from Passifloroideae in a Stepwise Manner.</title>
        <authorList>
            <person name="Henning P.M."/>
            <person name="Roalson E.H."/>
            <person name="Mir W."/>
            <person name="McCubbin A.G."/>
            <person name="Shore J.S."/>
        </authorList>
    </citation>
    <scope>NUCLEOTIDE SEQUENCE</scope>
    <source>
        <strain evidence="2">F60SS</strain>
    </source>
</reference>
<dbReference type="Pfam" id="PF00646">
    <property type="entry name" value="F-box"/>
    <property type="match status" value="1"/>
</dbReference>
<sequence length="372" mass="43771">MCTGLKELKMTDYVPADMIAEILSRLPTKSLHRFRCVCKSLHTLLNSRFIRSATMKRNRQKLLMLCATDHHYYSVYSILDLSTMVLEKHEIPFTISDQSSKYSPLWNSLSSPTCDGWLALYNGKKRLLFNLSTKEYREFPLPYKFRPLFESLYVCCSWFYYDSYLDDYKLVAVMTNIDRGYLLGVFSFKRDCWTKIIAFPHAKHRDYDDFSILNGNPHWVVTNWPEDDEDWVPFCSTRFVRRRSLIYGFDLDGDRLIQVPQPPGKYLCDSATLAVISDHLCAFCSCDSKFSLWEMKQYMVMDSWTKLCTITLPYLPYILKPLAFTENDGQVLILSEKQEEILVYDPQERACRSVFKFEERLPASKIINYREV</sequence>
<dbReference type="OrthoDB" id="1750034at2759"/>
<dbReference type="SUPFAM" id="SSF50969">
    <property type="entry name" value="YVTN repeat-like/Quinoprotein amine dehydrogenase"/>
    <property type="match status" value="1"/>
</dbReference>
<dbReference type="InterPro" id="IPR011044">
    <property type="entry name" value="Quino_amine_DH_bsu"/>
</dbReference>
<dbReference type="AlphaFoldDB" id="A0A9Q0G639"/>
<dbReference type="InterPro" id="IPR036047">
    <property type="entry name" value="F-box-like_dom_sf"/>
</dbReference>
<organism evidence="2 3">
    <name type="scientific">Turnera subulata</name>
    <dbReference type="NCBI Taxonomy" id="218843"/>
    <lineage>
        <taxon>Eukaryota</taxon>
        <taxon>Viridiplantae</taxon>
        <taxon>Streptophyta</taxon>
        <taxon>Embryophyta</taxon>
        <taxon>Tracheophyta</taxon>
        <taxon>Spermatophyta</taxon>
        <taxon>Magnoliopsida</taxon>
        <taxon>eudicotyledons</taxon>
        <taxon>Gunneridae</taxon>
        <taxon>Pentapetalae</taxon>
        <taxon>rosids</taxon>
        <taxon>fabids</taxon>
        <taxon>Malpighiales</taxon>
        <taxon>Passifloraceae</taxon>
        <taxon>Turnera</taxon>
    </lineage>
</organism>
<evidence type="ECO:0000313" key="2">
    <source>
        <dbReference type="EMBL" id="KAJ4844279.1"/>
    </source>
</evidence>
<comment type="caution">
    <text evidence="2">The sequence shown here is derived from an EMBL/GenBank/DDBJ whole genome shotgun (WGS) entry which is preliminary data.</text>
</comment>
<dbReference type="PROSITE" id="PS50181">
    <property type="entry name" value="FBOX"/>
    <property type="match status" value="1"/>
</dbReference>
<reference evidence="2" key="1">
    <citation type="submission" date="2022-02" db="EMBL/GenBank/DDBJ databases">
        <authorList>
            <person name="Henning P.M."/>
            <person name="McCubbin A.G."/>
            <person name="Shore J.S."/>
        </authorList>
    </citation>
    <scope>NUCLEOTIDE SEQUENCE</scope>
    <source>
        <strain evidence="2">F60SS</strain>
        <tissue evidence="2">Leaves</tissue>
    </source>
</reference>
<dbReference type="SMART" id="SM00256">
    <property type="entry name" value="FBOX"/>
    <property type="match status" value="1"/>
</dbReference>
<proteinExistence type="predicted"/>
<keyword evidence="3" id="KW-1185">Reference proteome</keyword>
<dbReference type="InterPro" id="IPR050796">
    <property type="entry name" value="SCF_F-box_component"/>
</dbReference>
<evidence type="ECO:0000259" key="1">
    <source>
        <dbReference type="PROSITE" id="PS50181"/>
    </source>
</evidence>
<name>A0A9Q0G639_9ROSI</name>
<dbReference type="Proteomes" id="UP001141552">
    <property type="component" value="Unassembled WGS sequence"/>
</dbReference>